<dbReference type="CDD" id="cd13585">
    <property type="entry name" value="PBP2_TMBP_like"/>
    <property type="match status" value="1"/>
</dbReference>
<dbReference type="AlphaFoldDB" id="A0A1X6XJ81"/>
<keyword evidence="3" id="KW-1185">Reference proteome</keyword>
<keyword evidence="1" id="KW-0732">Signal</keyword>
<dbReference type="Pfam" id="PF01547">
    <property type="entry name" value="SBP_bac_1"/>
    <property type="match status" value="1"/>
</dbReference>
<organism evidence="2 3">
    <name type="scientific">Brevibacterium yomogidense</name>
    <dbReference type="NCBI Taxonomy" id="946573"/>
    <lineage>
        <taxon>Bacteria</taxon>
        <taxon>Bacillati</taxon>
        <taxon>Actinomycetota</taxon>
        <taxon>Actinomycetes</taxon>
        <taxon>Micrococcales</taxon>
        <taxon>Brevibacteriaceae</taxon>
        <taxon>Brevibacterium</taxon>
    </lineage>
</organism>
<evidence type="ECO:0000313" key="2">
    <source>
        <dbReference type="EMBL" id="SLM99200.1"/>
    </source>
</evidence>
<reference evidence="3" key="1">
    <citation type="submission" date="2017-02" db="EMBL/GenBank/DDBJ databases">
        <authorList>
            <person name="Dridi B."/>
        </authorList>
    </citation>
    <scope>NUCLEOTIDE SEQUENCE [LARGE SCALE GENOMIC DNA]</scope>
    <source>
        <strain evidence="3">B Co 03.10</strain>
    </source>
</reference>
<dbReference type="PANTHER" id="PTHR43649">
    <property type="entry name" value="ARABINOSE-BINDING PROTEIN-RELATED"/>
    <property type="match status" value="1"/>
</dbReference>
<dbReference type="InterPro" id="IPR050490">
    <property type="entry name" value="Bact_solute-bd_prot1"/>
</dbReference>
<feature type="signal peptide" evidence="1">
    <location>
        <begin position="1"/>
        <end position="35"/>
    </location>
</feature>
<dbReference type="Gene3D" id="3.40.190.10">
    <property type="entry name" value="Periplasmic binding protein-like II"/>
    <property type="match status" value="2"/>
</dbReference>
<dbReference type="Proteomes" id="UP000196581">
    <property type="component" value="Unassembled WGS sequence"/>
</dbReference>
<sequence length="455" mass="48572">MTSTPPSRTRRLARTRGRSVLALAAVAALTLSACGQGGSGGSGGDAFASDFEGEELNLLMNASHEGAGEWLSEQFKEETGVTVNVTTVPYDEIASQLTLDQQSGANVYDVSAPWYVSLGDLAADGTIQPLTEYVEANDDIDVDDFIPSIWEPYSQVDGETYGLPFDGDIHALFYNTEILERNGFDAPPETWDEYAEQVATITENESSDGVYGAAVFGEQSPMILGASFANRLAGFGGEFLDENGAPVVNSPEAVASLEALEDIWDDALPTPAETDFGAGNSAWFAGKVAFIENWTDLGVRSQDPESGSEVVDNWGVTYLPRAEAGEDPRASLVAGFSWVVTGNTEKTELAQQFIEWAASSQVNADLLTALPPTGIDPNRVSSLEDETYGEEFPELQEVNRSTLDGALAWPTGENATEAAQILTDELAAYLAGQRGTAQETLDGVQQEWESLLGNG</sequence>
<protein>
    <submittedName>
        <fullName evidence="2">Maltose/maltodextrin ABC transporter, substrate binding periplasmic protein MalE</fullName>
    </submittedName>
</protein>
<name>A0A1X6XJ81_9MICO</name>
<dbReference type="EMBL" id="FWFF01000017">
    <property type="protein sequence ID" value="SLM99200.1"/>
    <property type="molecule type" value="Genomic_DNA"/>
</dbReference>
<gene>
    <name evidence="2" type="ORF">FM105_10545</name>
</gene>
<feature type="chain" id="PRO_5038686271" evidence="1">
    <location>
        <begin position="36"/>
        <end position="455"/>
    </location>
</feature>
<evidence type="ECO:0000256" key="1">
    <source>
        <dbReference type="SAM" id="SignalP"/>
    </source>
</evidence>
<accession>A0A1X6XJ81</accession>
<dbReference type="RefSeq" id="WP_087007941.1">
    <property type="nucleotide sequence ID" value="NZ_FWFF01000017.1"/>
</dbReference>
<dbReference type="PANTHER" id="PTHR43649:SF12">
    <property type="entry name" value="DIACETYLCHITOBIOSE BINDING PROTEIN DASA"/>
    <property type="match status" value="1"/>
</dbReference>
<proteinExistence type="predicted"/>
<dbReference type="SUPFAM" id="SSF53850">
    <property type="entry name" value="Periplasmic binding protein-like II"/>
    <property type="match status" value="1"/>
</dbReference>
<dbReference type="InterPro" id="IPR006059">
    <property type="entry name" value="SBP"/>
</dbReference>
<evidence type="ECO:0000313" key="3">
    <source>
        <dbReference type="Proteomes" id="UP000196581"/>
    </source>
</evidence>